<evidence type="ECO:0000313" key="5">
    <source>
        <dbReference type="EMBL" id="CAE7498806.1"/>
    </source>
</evidence>
<name>A0A812SWB3_9DINO</name>
<protein>
    <submittedName>
        <fullName evidence="5">Zc3h6 protein</fullName>
    </submittedName>
</protein>
<feature type="region of interest" description="Disordered" evidence="2">
    <location>
        <begin position="261"/>
        <end position="283"/>
    </location>
</feature>
<keyword evidence="1" id="KW-0175">Coiled coil</keyword>
<feature type="compositionally biased region" description="Acidic residues" evidence="2">
    <location>
        <begin position="848"/>
        <end position="866"/>
    </location>
</feature>
<keyword evidence="3" id="KW-0472">Membrane</keyword>
<evidence type="ECO:0000313" key="6">
    <source>
        <dbReference type="Proteomes" id="UP000604046"/>
    </source>
</evidence>
<accession>A0A812SWB3</accession>
<evidence type="ECO:0000259" key="4">
    <source>
        <dbReference type="Pfam" id="PF14643"/>
    </source>
</evidence>
<reference evidence="5" key="1">
    <citation type="submission" date="2021-02" db="EMBL/GenBank/DDBJ databases">
        <authorList>
            <person name="Dougan E. K."/>
            <person name="Rhodes N."/>
            <person name="Thang M."/>
            <person name="Chan C."/>
        </authorList>
    </citation>
    <scope>NUCLEOTIDE SEQUENCE</scope>
</reference>
<dbReference type="Proteomes" id="UP000604046">
    <property type="component" value="Unassembled WGS sequence"/>
</dbReference>
<dbReference type="InterPro" id="IPR028089">
    <property type="entry name" value="DUF4455"/>
</dbReference>
<evidence type="ECO:0000256" key="2">
    <source>
        <dbReference type="SAM" id="MobiDB-lite"/>
    </source>
</evidence>
<evidence type="ECO:0000256" key="3">
    <source>
        <dbReference type="SAM" id="Phobius"/>
    </source>
</evidence>
<feature type="coiled-coil region" evidence="1">
    <location>
        <begin position="967"/>
        <end position="1001"/>
    </location>
</feature>
<organism evidence="5 6">
    <name type="scientific">Symbiodinium natans</name>
    <dbReference type="NCBI Taxonomy" id="878477"/>
    <lineage>
        <taxon>Eukaryota</taxon>
        <taxon>Sar</taxon>
        <taxon>Alveolata</taxon>
        <taxon>Dinophyceae</taxon>
        <taxon>Suessiales</taxon>
        <taxon>Symbiodiniaceae</taxon>
        <taxon>Symbiodinium</taxon>
    </lineage>
</organism>
<gene>
    <name evidence="5" type="primary">Zc3h6</name>
    <name evidence="5" type="ORF">SNAT2548_LOCUS27940</name>
</gene>
<feature type="region of interest" description="Disordered" evidence="2">
    <location>
        <begin position="1263"/>
        <end position="1288"/>
    </location>
</feature>
<keyword evidence="3" id="KW-0812">Transmembrane</keyword>
<feature type="transmembrane region" description="Helical" evidence="3">
    <location>
        <begin position="1542"/>
        <end position="1565"/>
    </location>
</feature>
<evidence type="ECO:0000256" key="1">
    <source>
        <dbReference type="SAM" id="Coils"/>
    </source>
</evidence>
<keyword evidence="6" id="KW-1185">Reference proteome</keyword>
<feature type="coiled-coil region" evidence="1">
    <location>
        <begin position="776"/>
        <end position="807"/>
    </location>
</feature>
<keyword evidence="3" id="KW-1133">Transmembrane helix</keyword>
<feature type="region of interest" description="Disordered" evidence="2">
    <location>
        <begin position="843"/>
        <end position="869"/>
    </location>
</feature>
<proteinExistence type="predicted"/>
<dbReference type="OrthoDB" id="431588at2759"/>
<dbReference type="EMBL" id="CAJNDS010002496">
    <property type="protein sequence ID" value="CAE7498806.1"/>
    <property type="molecule type" value="Genomic_DNA"/>
</dbReference>
<feature type="domain" description="DUF4455" evidence="4">
    <location>
        <begin position="320"/>
        <end position="713"/>
    </location>
</feature>
<dbReference type="Pfam" id="PF14643">
    <property type="entry name" value="DUF4455"/>
    <property type="match status" value="1"/>
</dbReference>
<sequence>MALPPPRPPAKVGRKGKHVQRTLPEAYLAIPCERETHRRNAVPVQASFVRIQRDGPRLLLDASDLPSPGFVQSFCASQKLSEALAAERLSSANGQAAYLKKKSWPACLVCQFLCNVVLVMARQQQLAYVEEAHRREQPPLDAIAAPEILRGELRRDAVFHHGAAGVPAPITGAAALDIGDLRGGCIPMVNVGNEAGAFREKRLERQKNFLAGRKARHDAALAEFDQAMDVLAEDCQREVEAATDRIKRDLEVSSVECNAILEPLEPPPLPPKAEGEEDDEEDEAKLLDELEDLPMDGTIDPAKAKAVAAENAARKAMRVLGERTEAEVRGILSALEAATLQRRQRIEAFAGPSGELARIDSLRKSSVEELLKTLVEALTAAAHVVHGEAERLVEERVLSFNEILLENRKAMQQLGAKLTVQTLEHSKEYKVRWHKGLLLWKQQRHRHSMAVVMRRIKSTEFRQPESLVEAVGKVREHQAYVFRQRKDLIDELFAIPQHRLVVAQVRHTEEQNTQLNDRAQETFDTLLVELRELREALNVSAEQMLGELGLELELHDARQEWRGHDSVANLIDAEVRPPLRECLDQVAALLHALSNKLTQQEEALHQSVTSVITFFLGLARKQELLKKRVEEFEVNYNGEVEDCEKDFEETCERNEKTMQDLHGAIDDAAHHETLDELKQQTFDHLDQMALGYRDHADQMLQIHNRYPGEAQDLIRRETRGYCKDLGLALDPVEEAPALAAERKAATASLEEEAIAKAKAAHPAMPDEDEAATAARLEAVATAVEAAKAEVQQAAAAKEATALEAEAEFFASLEGKGDWPMGEGTGCKVLENVGLQDLRQQILQPPESPEAEPTEAEPGAEETEATETEPRFADGTEALDTLAFDNDWFEDNLTSLRSAIFENLTGQKRYLDRVDIPAACEEVRRDLDQRLRRHTNRKGEVQVEWYVPRYSTVSKHKDKFERHLVAVAQKCQDQDDAVEESLREIEEAEEQFKQRVAKIQEGLGDAETLPVLTSMERQAVDCMSAFKELCQTAVRRLLELSSKAPQGLQKENQAFLMMCKKGEEQYSEPEIVYYGGEIEELNQTLDERKQVRAQRAQELESQIQEKCKVPMDTFAAAYANAVETLCASKGFGRKYGEPRRKAQERVRTLIARASTVRSNIQLLLDYVSQLLLLPPPEEGGYEVAAMPKVPRIMSVRHFFSRGGEPWTFTGELLGILYVAVCAMAELGSHLGAFRESNASKYELAAVPSLSILREDTCFLPSADEQKEVRRKAEEAKDLKEASPEEREEAEKVLQISRSLEASQALRDDSLLRVLGPLMKSERFNNEIQSVIKASNDAYAGLHVPQLCPGSENAQPVLLSGPERTEGTGAMAGRQFAGLRHGDRRSLFAVFLLSFYVYQVCFVSTPLSPEMRQSSVPLRAAKKGATPVVDDSDLSDSADDKAESESSDEGSESRKKASFDDILTEADNFATSIERKSKRSTAVARVSLEDELRGLSLEDDTDLDMMMMSRARGGKAKTTTLSYRINRWFEETKEMITNPTRIQITYAMVFFSCFASLIIMGVITFALGGVRLQGDGVETAMRAKMMNGDAFMQRFNMIRENKRRFAEMDDIRKYTSDLYTLNPDSKINFAPKQLSEITPEDVIGEF</sequence>
<comment type="caution">
    <text evidence="5">The sequence shown here is derived from an EMBL/GenBank/DDBJ whole genome shotgun (WGS) entry which is preliminary data.</text>
</comment>
<feature type="region of interest" description="Disordered" evidence="2">
    <location>
        <begin position="1415"/>
        <end position="1455"/>
    </location>
</feature>